<feature type="compositionally biased region" description="Basic and acidic residues" evidence="3">
    <location>
        <begin position="339"/>
        <end position="349"/>
    </location>
</feature>
<dbReference type="OrthoDB" id="341730at2759"/>
<keyword evidence="6" id="KW-1185">Reference proteome</keyword>
<proteinExistence type="inferred from homology"/>
<feature type="domain" description="DNA replication factor Cdt1 C-terminal" evidence="4">
    <location>
        <begin position="364"/>
        <end position="464"/>
    </location>
</feature>
<dbReference type="Pfam" id="PF16679">
    <property type="entry name" value="CDT1_C"/>
    <property type="match status" value="1"/>
</dbReference>
<name>A0A086T919_HAPC1</name>
<evidence type="ECO:0000256" key="2">
    <source>
        <dbReference type="ARBA" id="ARBA00023306"/>
    </source>
</evidence>
<accession>A0A086T919</accession>
<dbReference type="STRING" id="857340.A0A086T919"/>
<evidence type="ECO:0000259" key="4">
    <source>
        <dbReference type="Pfam" id="PF16679"/>
    </source>
</evidence>
<dbReference type="InterPro" id="IPR032054">
    <property type="entry name" value="Cdt1_C"/>
</dbReference>
<evidence type="ECO:0000313" key="5">
    <source>
        <dbReference type="EMBL" id="KFH45851.1"/>
    </source>
</evidence>
<evidence type="ECO:0000256" key="3">
    <source>
        <dbReference type="SAM" id="MobiDB-lite"/>
    </source>
</evidence>
<reference evidence="6" key="1">
    <citation type="journal article" date="2014" name="Genome Announc.">
        <title>Genome sequence and annotation of Acremonium chrysogenum, producer of the beta-lactam antibiotic cephalosporin C.</title>
        <authorList>
            <person name="Terfehr D."/>
            <person name="Dahlmann T.A."/>
            <person name="Specht T."/>
            <person name="Zadra I."/>
            <person name="Kuernsteiner H."/>
            <person name="Kueck U."/>
        </authorList>
    </citation>
    <scope>NUCLEOTIDE SEQUENCE [LARGE SCALE GENOMIC DNA]</scope>
    <source>
        <strain evidence="6">ATCC 11550 / CBS 779.69 / DSM 880 / IAM 14645 / JCM 23072 / IMI 49137</strain>
    </source>
</reference>
<feature type="region of interest" description="Disordered" evidence="3">
    <location>
        <begin position="339"/>
        <end position="359"/>
    </location>
</feature>
<dbReference type="InterPro" id="IPR038090">
    <property type="entry name" value="Cdt1_C_WH_dom_sf"/>
</dbReference>
<dbReference type="HOGENOM" id="CLU_031309_1_1_1"/>
<feature type="region of interest" description="Disordered" evidence="3">
    <location>
        <begin position="1"/>
        <end position="168"/>
    </location>
</feature>
<feature type="compositionally biased region" description="Low complexity" evidence="3">
    <location>
        <begin position="96"/>
        <end position="111"/>
    </location>
</feature>
<dbReference type="Gene3D" id="1.10.10.1420">
    <property type="entry name" value="DNA replication factor Cdt1, C-terminal WH domain"/>
    <property type="match status" value="1"/>
</dbReference>
<evidence type="ECO:0000256" key="1">
    <source>
        <dbReference type="ARBA" id="ARBA00008356"/>
    </source>
</evidence>
<dbReference type="Pfam" id="PF26121">
    <property type="entry name" value="HTH_CDT1"/>
    <property type="match status" value="1"/>
</dbReference>
<organism evidence="5 6">
    <name type="scientific">Hapsidospora chrysogenum (strain ATCC 11550 / CBS 779.69 / DSM 880 / IAM 14645 / JCM 23072 / IMI 49137)</name>
    <name type="common">Acremonium chrysogenum</name>
    <dbReference type="NCBI Taxonomy" id="857340"/>
    <lineage>
        <taxon>Eukaryota</taxon>
        <taxon>Fungi</taxon>
        <taxon>Dikarya</taxon>
        <taxon>Ascomycota</taxon>
        <taxon>Pezizomycotina</taxon>
        <taxon>Sordariomycetes</taxon>
        <taxon>Hypocreomycetidae</taxon>
        <taxon>Hypocreales</taxon>
        <taxon>Bionectriaceae</taxon>
        <taxon>Hapsidospora</taxon>
    </lineage>
</organism>
<gene>
    <name evidence="5" type="ORF">ACRE_032910</name>
</gene>
<dbReference type="EMBL" id="JPKY01000026">
    <property type="protein sequence ID" value="KFH45851.1"/>
    <property type="molecule type" value="Genomic_DNA"/>
</dbReference>
<dbReference type="Proteomes" id="UP000029964">
    <property type="component" value="Unassembled WGS sequence"/>
</dbReference>
<dbReference type="AlphaFoldDB" id="A0A086T919"/>
<protein>
    <recommendedName>
        <fullName evidence="4">DNA replication factor Cdt1 C-terminal domain-containing protein</fullName>
    </recommendedName>
</protein>
<sequence length="491" mass="54263">MARPAKRARQSQPAVTQSINTFGRVSKANLPQTPTKKAPVSSTEPASSKKRKASCIEVEEPHRKLTPRTVSFLPSSDDEADGCPRQSKRPCQRQQAALLATAPAKSSPSKAVKGKRVAKALPSRTQTAHGPTESTLISKSRQSTKKSIQTKIDASFRKSRKTQADNGFPPHLQDLVDLHRAFVKTVMLQMAHNGAHVPVDVRDLAPNMARAWRKRQATVEDIRRCIAIQAASDETSSPFIVTDYGRGKVCIELDPRHTGVSVDQDKLCKQFEANLRHLCSQRATEDEDKMTDIDIPLGGLSLDELPQVAITNMDLSAVANPLLAKGQRALNELKKDMAAKQQQTEEKQHAASNPMLNRDGTKMSLLDRIRFKQLAKENAPLPPSGPELERRAALNRVADVSATISMLSLSKPPSLPRQAFTMQAILERLKDSLRMPISNDEASNCVRLIASEVAPEWLRVVTIGGRENVVVQRNRQPVDRVIRERVEKLMA</sequence>
<keyword evidence="2" id="KW-0131">Cell cycle</keyword>
<evidence type="ECO:0000313" key="6">
    <source>
        <dbReference type="Proteomes" id="UP000029964"/>
    </source>
</evidence>
<feature type="compositionally biased region" description="Polar residues" evidence="3">
    <location>
        <begin position="123"/>
        <end position="152"/>
    </location>
</feature>
<comment type="similarity">
    <text evidence="1">Belongs to the Cdt1 family.</text>
</comment>
<comment type="caution">
    <text evidence="5">The sequence shown here is derived from an EMBL/GenBank/DDBJ whole genome shotgun (WGS) entry which is preliminary data.</text>
</comment>
<feature type="compositionally biased region" description="Polar residues" evidence="3">
    <location>
        <begin position="10"/>
        <end position="46"/>
    </location>
</feature>